<organism evidence="1 2">
    <name type="scientific">Haemaphysalis longicornis</name>
    <name type="common">Bush tick</name>
    <dbReference type="NCBI Taxonomy" id="44386"/>
    <lineage>
        <taxon>Eukaryota</taxon>
        <taxon>Metazoa</taxon>
        <taxon>Ecdysozoa</taxon>
        <taxon>Arthropoda</taxon>
        <taxon>Chelicerata</taxon>
        <taxon>Arachnida</taxon>
        <taxon>Acari</taxon>
        <taxon>Parasitiformes</taxon>
        <taxon>Ixodida</taxon>
        <taxon>Ixodoidea</taxon>
        <taxon>Ixodidae</taxon>
        <taxon>Haemaphysalinae</taxon>
        <taxon>Haemaphysalis</taxon>
    </lineage>
</organism>
<keyword evidence="2" id="KW-1185">Reference proteome</keyword>
<protein>
    <submittedName>
        <fullName evidence="1">Uncharacterized protein</fullName>
    </submittedName>
</protein>
<comment type="caution">
    <text evidence="1">The sequence shown here is derived from an EMBL/GenBank/DDBJ whole genome shotgun (WGS) entry which is preliminary data.</text>
</comment>
<sequence>MPGQTTQSLHGSAPAAGTPCCESGRPVLTDPITGQTVCSCQYDAQLLNYQRLAASGLPINMYGTAAAYAGDQGFLPLGAAAAEQSAFYSPSVSPTCAATWPLARRRVHAARARGARVCAARAAAAPPVCPVAPAAHACSRGAGLQRSHSLRATRFYVTEGHCSNVAACGRLEADPNVTLGESFPSFLLLGKGITPLFPQVHILSDIQSVPYEMG</sequence>
<accession>A0A9J6F8T7</accession>
<proteinExistence type="predicted"/>
<dbReference type="Proteomes" id="UP000821853">
    <property type="component" value="Chromosome 1"/>
</dbReference>
<dbReference type="AlphaFoldDB" id="A0A9J6F8T7"/>
<dbReference type="EMBL" id="JABSTR010000001">
    <property type="protein sequence ID" value="KAH9362622.1"/>
    <property type="molecule type" value="Genomic_DNA"/>
</dbReference>
<dbReference type="OrthoDB" id="5399138at2759"/>
<gene>
    <name evidence="1" type="ORF">HPB48_001281</name>
</gene>
<reference evidence="1 2" key="1">
    <citation type="journal article" date="2020" name="Cell">
        <title>Large-Scale Comparative Analyses of Tick Genomes Elucidate Their Genetic Diversity and Vector Capacities.</title>
        <authorList>
            <consortium name="Tick Genome and Microbiome Consortium (TIGMIC)"/>
            <person name="Jia N."/>
            <person name="Wang J."/>
            <person name="Shi W."/>
            <person name="Du L."/>
            <person name="Sun Y."/>
            <person name="Zhan W."/>
            <person name="Jiang J.F."/>
            <person name="Wang Q."/>
            <person name="Zhang B."/>
            <person name="Ji P."/>
            <person name="Bell-Sakyi L."/>
            <person name="Cui X.M."/>
            <person name="Yuan T.T."/>
            <person name="Jiang B.G."/>
            <person name="Yang W.F."/>
            <person name="Lam T.T."/>
            <person name="Chang Q.C."/>
            <person name="Ding S.J."/>
            <person name="Wang X.J."/>
            <person name="Zhu J.G."/>
            <person name="Ruan X.D."/>
            <person name="Zhao L."/>
            <person name="Wei J.T."/>
            <person name="Ye R.Z."/>
            <person name="Que T.C."/>
            <person name="Du C.H."/>
            <person name="Zhou Y.H."/>
            <person name="Cheng J.X."/>
            <person name="Dai P.F."/>
            <person name="Guo W.B."/>
            <person name="Han X.H."/>
            <person name="Huang E.J."/>
            <person name="Li L.F."/>
            <person name="Wei W."/>
            <person name="Gao Y.C."/>
            <person name="Liu J.Z."/>
            <person name="Shao H.Z."/>
            <person name="Wang X."/>
            <person name="Wang C.C."/>
            <person name="Yang T.C."/>
            <person name="Huo Q.B."/>
            <person name="Li W."/>
            <person name="Chen H.Y."/>
            <person name="Chen S.E."/>
            <person name="Zhou L.G."/>
            <person name="Ni X.B."/>
            <person name="Tian J.H."/>
            <person name="Sheng Y."/>
            <person name="Liu T."/>
            <person name="Pan Y.S."/>
            <person name="Xia L.Y."/>
            <person name="Li J."/>
            <person name="Zhao F."/>
            <person name="Cao W.C."/>
        </authorList>
    </citation>
    <scope>NUCLEOTIDE SEQUENCE [LARGE SCALE GENOMIC DNA]</scope>
    <source>
        <strain evidence="1">HaeL-2018</strain>
    </source>
</reference>
<dbReference type="VEuPathDB" id="VectorBase:HLOH_052911"/>
<evidence type="ECO:0000313" key="2">
    <source>
        <dbReference type="Proteomes" id="UP000821853"/>
    </source>
</evidence>
<evidence type="ECO:0000313" key="1">
    <source>
        <dbReference type="EMBL" id="KAH9362622.1"/>
    </source>
</evidence>
<name>A0A9J6F8T7_HAELO</name>